<proteinExistence type="predicted"/>
<comment type="caution">
    <text evidence="1">The sequence shown here is derived from an EMBL/GenBank/DDBJ whole genome shotgun (WGS) entry which is preliminary data.</text>
</comment>
<dbReference type="OrthoDB" id="279507at2"/>
<dbReference type="Proteomes" id="UP000269154">
    <property type="component" value="Unassembled WGS sequence"/>
</dbReference>
<protein>
    <submittedName>
        <fullName evidence="1">Uncharacterized protein</fullName>
    </submittedName>
</protein>
<dbReference type="RefSeq" id="WP_124143858.1">
    <property type="nucleotide sequence ID" value="NZ_CAWOKI010000372.1"/>
</dbReference>
<reference evidence="1 2" key="1">
    <citation type="journal article" date="2018" name="ACS Chem. Biol.">
        <title>Ketoreductase domain dysfunction expands chemodiversity: malyngamide biosynthesis in the cyanobacterium Okeania hirsuta.</title>
        <authorList>
            <person name="Moss N.A."/>
            <person name="Leao T."/>
            <person name="Rankin M."/>
            <person name="McCullough T.M."/>
            <person name="Qu P."/>
            <person name="Korobeynikov A."/>
            <person name="Smith J.L."/>
            <person name="Gerwick L."/>
            <person name="Gerwick W.H."/>
        </authorList>
    </citation>
    <scope>NUCLEOTIDE SEQUENCE [LARGE SCALE GENOMIC DNA]</scope>
    <source>
        <strain evidence="1 2">PAB10Feb10-1</strain>
    </source>
</reference>
<name>A0A3N6Q3J9_9CYAN</name>
<dbReference type="AlphaFoldDB" id="A0A3N6Q3J9"/>
<organism evidence="1 2">
    <name type="scientific">Okeania hirsuta</name>
    <dbReference type="NCBI Taxonomy" id="1458930"/>
    <lineage>
        <taxon>Bacteria</taxon>
        <taxon>Bacillati</taxon>
        <taxon>Cyanobacteriota</taxon>
        <taxon>Cyanophyceae</taxon>
        <taxon>Oscillatoriophycideae</taxon>
        <taxon>Oscillatoriales</taxon>
        <taxon>Microcoleaceae</taxon>
        <taxon>Okeania</taxon>
    </lineage>
</organism>
<keyword evidence="2" id="KW-1185">Reference proteome</keyword>
<gene>
    <name evidence="1" type="ORF">D5R40_01110</name>
</gene>
<evidence type="ECO:0000313" key="1">
    <source>
        <dbReference type="EMBL" id="RQH57447.1"/>
    </source>
</evidence>
<accession>A0A3N6Q3J9</accession>
<sequence>MTQTTQKLQSAEVDFATVANVVDLDVLVKNTHEGKGVFAARNFQKAEVVVIGKPVKFVPERTWLQDCHLFFPLIDRFRS</sequence>
<evidence type="ECO:0000313" key="2">
    <source>
        <dbReference type="Proteomes" id="UP000269154"/>
    </source>
</evidence>
<dbReference type="EMBL" id="RCBY01000003">
    <property type="protein sequence ID" value="RQH57447.1"/>
    <property type="molecule type" value="Genomic_DNA"/>
</dbReference>